<keyword evidence="2" id="KW-0802">TPR repeat</keyword>
<dbReference type="PANTHER" id="PTHR22904:SF523">
    <property type="entry name" value="STRESS-INDUCED-PHOSPHOPROTEIN 1"/>
    <property type="match status" value="1"/>
</dbReference>
<dbReference type="SUPFAM" id="SSF48452">
    <property type="entry name" value="TPR-like"/>
    <property type="match status" value="1"/>
</dbReference>
<evidence type="ECO:0000256" key="1">
    <source>
        <dbReference type="ARBA" id="ARBA00022737"/>
    </source>
</evidence>
<proteinExistence type="predicted"/>
<dbReference type="Proteomes" id="UP000186817">
    <property type="component" value="Unassembled WGS sequence"/>
</dbReference>
<dbReference type="GO" id="GO:0051879">
    <property type="term" value="F:Hsp90 protein binding"/>
    <property type="evidence" value="ECO:0007669"/>
    <property type="project" value="TreeGrafter"/>
</dbReference>
<dbReference type="PROSITE" id="PS50005">
    <property type="entry name" value="TPR"/>
    <property type="match status" value="1"/>
</dbReference>
<dbReference type="PANTHER" id="PTHR22904">
    <property type="entry name" value="TPR REPEAT CONTAINING PROTEIN"/>
    <property type="match status" value="1"/>
</dbReference>
<gene>
    <name evidence="3" type="primary">HOP3</name>
    <name evidence="3" type="ORF">AK812_SmicGene18825</name>
</gene>
<protein>
    <submittedName>
        <fullName evidence="3">Hsp70-Hsp90 organizing protein 3</fullName>
    </submittedName>
</protein>
<reference evidence="3 4" key="1">
    <citation type="submission" date="2016-02" db="EMBL/GenBank/DDBJ databases">
        <title>Genome analysis of coral dinoflagellate symbionts highlights evolutionary adaptations to a symbiotic lifestyle.</title>
        <authorList>
            <person name="Aranda M."/>
            <person name="Li Y."/>
            <person name="Liew Y.J."/>
            <person name="Baumgarten S."/>
            <person name="Simakov O."/>
            <person name="Wilson M."/>
            <person name="Piel J."/>
            <person name="Ashoor H."/>
            <person name="Bougouffa S."/>
            <person name="Bajic V.B."/>
            <person name="Ryu T."/>
            <person name="Ravasi T."/>
            <person name="Bayer T."/>
            <person name="Micklem G."/>
            <person name="Kim H."/>
            <person name="Bhak J."/>
            <person name="Lajeunesse T.C."/>
            <person name="Voolstra C.R."/>
        </authorList>
    </citation>
    <scope>NUCLEOTIDE SEQUENCE [LARGE SCALE GENOMIC DNA]</scope>
    <source>
        <strain evidence="3 4">CCMP2467</strain>
    </source>
</reference>
<keyword evidence="1" id="KW-0677">Repeat</keyword>
<dbReference type="AlphaFoldDB" id="A0A1Q9DU56"/>
<evidence type="ECO:0000313" key="4">
    <source>
        <dbReference type="Proteomes" id="UP000186817"/>
    </source>
</evidence>
<dbReference type="InterPro" id="IPR011990">
    <property type="entry name" value="TPR-like_helical_dom_sf"/>
</dbReference>
<dbReference type="SMART" id="SM00028">
    <property type="entry name" value="TPR"/>
    <property type="match status" value="3"/>
</dbReference>
<dbReference type="OrthoDB" id="2423701at2759"/>
<dbReference type="Pfam" id="PF13181">
    <property type="entry name" value="TPR_8"/>
    <property type="match status" value="1"/>
</dbReference>
<dbReference type="Gene3D" id="1.25.40.10">
    <property type="entry name" value="Tetratricopeptide repeat domain"/>
    <property type="match status" value="1"/>
</dbReference>
<evidence type="ECO:0000313" key="3">
    <source>
        <dbReference type="EMBL" id="OLP98704.1"/>
    </source>
</evidence>
<name>A0A1Q9DU56_SYMMI</name>
<keyword evidence="4" id="KW-1185">Reference proteome</keyword>
<dbReference type="EMBL" id="LSRX01000388">
    <property type="protein sequence ID" value="OLP98704.1"/>
    <property type="molecule type" value="Genomic_DNA"/>
</dbReference>
<accession>A0A1Q9DU56</accession>
<comment type="caution">
    <text evidence="3">The sequence shown here is derived from an EMBL/GenBank/DDBJ whole genome shotgun (WGS) entry which is preliminary data.</text>
</comment>
<organism evidence="3 4">
    <name type="scientific">Symbiodinium microadriaticum</name>
    <name type="common">Dinoflagellate</name>
    <name type="synonym">Zooxanthella microadriatica</name>
    <dbReference type="NCBI Taxonomy" id="2951"/>
    <lineage>
        <taxon>Eukaryota</taxon>
        <taxon>Sar</taxon>
        <taxon>Alveolata</taxon>
        <taxon>Dinophyceae</taxon>
        <taxon>Suessiales</taxon>
        <taxon>Symbiodiniaceae</taxon>
        <taxon>Symbiodinium</taxon>
    </lineage>
</organism>
<dbReference type="InterPro" id="IPR019734">
    <property type="entry name" value="TPR_rpt"/>
</dbReference>
<sequence>MSVADLQRLVHRATPRVEDVRAPDRTDFIRREHGHLPLREVVDALDALEFSATSFLRQFKEVSVAQEPQQPEFNDEEACVLSEKGRLERYAAKPAAPEKSDDTCVHQLHRLLEGTRVFCPRLPSDIPKGETQAEEWASNPASDWKEVAADEKTKGGNAFKEKDFRRAIDHYTRAIRASPKEAELHTLYSNRSAARMQVAEAEAALADARLCVQLAPSWPKGRFREGTALRQLGRFDEAIIAFLHGQRLEPDNKDWEKEVAKTQELHEATPASQVQQLIMHLLPDILATWLRAADAGGVLQLQVNGHLHDLGVCKWRRLREGAQPGKAQIRYAFLEKKGYLANLAANLQSPIEAIAVLDLEGNAIKIPDVSSFFWKPDFASVHIDIKDAKGSMKAILATVPIEDGLKRFIQKPKDPDPPKASIESVLTLQSRSGFPKSYPRYLGFQMFPGDLNFPVIDLLRDAPSKAG</sequence>
<evidence type="ECO:0000256" key="2">
    <source>
        <dbReference type="ARBA" id="ARBA00022803"/>
    </source>
</evidence>